<sequence length="69" mass="7846">MENLQLAARIRAFRKLKGYTQQQLASKMGISLAILGEIERGNRYVDDQILNKISEVLDISIHELMNISS</sequence>
<evidence type="ECO:0000259" key="2">
    <source>
        <dbReference type="PROSITE" id="PS50943"/>
    </source>
</evidence>
<evidence type="ECO:0000313" key="4">
    <source>
        <dbReference type="Proteomes" id="UP000186666"/>
    </source>
</evidence>
<dbReference type="RefSeq" id="WP_068592273.1">
    <property type="nucleotide sequence ID" value="NZ_FTNK01000022.1"/>
</dbReference>
<evidence type="ECO:0000256" key="1">
    <source>
        <dbReference type="ARBA" id="ARBA00023125"/>
    </source>
</evidence>
<organism evidence="3 4">
    <name type="scientific">Paenibacillus macquariensis</name>
    <dbReference type="NCBI Taxonomy" id="948756"/>
    <lineage>
        <taxon>Bacteria</taxon>
        <taxon>Bacillati</taxon>
        <taxon>Bacillota</taxon>
        <taxon>Bacilli</taxon>
        <taxon>Bacillales</taxon>
        <taxon>Paenibacillaceae</taxon>
        <taxon>Paenibacillus</taxon>
    </lineage>
</organism>
<dbReference type="EMBL" id="FTNK01000022">
    <property type="protein sequence ID" value="SIR60109.1"/>
    <property type="molecule type" value="Genomic_DNA"/>
</dbReference>
<dbReference type="SMART" id="SM00530">
    <property type="entry name" value="HTH_XRE"/>
    <property type="match status" value="1"/>
</dbReference>
<dbReference type="SUPFAM" id="SSF47413">
    <property type="entry name" value="lambda repressor-like DNA-binding domains"/>
    <property type="match status" value="1"/>
</dbReference>
<gene>
    <name evidence="3" type="ORF">SAMN05421578_1225</name>
</gene>
<dbReference type="Gene3D" id="1.10.260.40">
    <property type="entry name" value="lambda repressor-like DNA-binding domains"/>
    <property type="match status" value="1"/>
</dbReference>
<comment type="caution">
    <text evidence="3">The sequence shown here is derived from an EMBL/GenBank/DDBJ whole genome shotgun (WGS) entry which is preliminary data.</text>
</comment>
<keyword evidence="4" id="KW-1185">Reference proteome</keyword>
<accession>A0ABY1KCI5</accession>
<proteinExistence type="predicted"/>
<dbReference type="Proteomes" id="UP000186666">
    <property type="component" value="Unassembled WGS sequence"/>
</dbReference>
<dbReference type="CDD" id="cd00093">
    <property type="entry name" value="HTH_XRE"/>
    <property type="match status" value="1"/>
</dbReference>
<name>A0ABY1KCI5_9BACL</name>
<dbReference type="PANTHER" id="PTHR46558:SF4">
    <property type="entry name" value="DNA-BIDING PHAGE PROTEIN"/>
    <property type="match status" value="1"/>
</dbReference>
<dbReference type="Pfam" id="PF01381">
    <property type="entry name" value="HTH_3"/>
    <property type="match status" value="1"/>
</dbReference>
<keyword evidence="1" id="KW-0238">DNA-binding</keyword>
<dbReference type="InterPro" id="IPR001387">
    <property type="entry name" value="Cro/C1-type_HTH"/>
</dbReference>
<evidence type="ECO:0000313" key="3">
    <source>
        <dbReference type="EMBL" id="SIR60109.1"/>
    </source>
</evidence>
<feature type="domain" description="HTH cro/C1-type" evidence="2">
    <location>
        <begin position="10"/>
        <end position="64"/>
    </location>
</feature>
<dbReference type="InterPro" id="IPR010982">
    <property type="entry name" value="Lambda_DNA-bd_dom_sf"/>
</dbReference>
<protein>
    <submittedName>
        <fullName evidence="3">Helix-turn-helix</fullName>
    </submittedName>
</protein>
<dbReference type="PANTHER" id="PTHR46558">
    <property type="entry name" value="TRACRIPTIONAL REGULATORY PROTEIN-RELATED-RELATED"/>
    <property type="match status" value="1"/>
</dbReference>
<reference evidence="3 4" key="1">
    <citation type="submission" date="2017-01" db="EMBL/GenBank/DDBJ databases">
        <authorList>
            <person name="Varghese N."/>
            <person name="Submissions S."/>
        </authorList>
    </citation>
    <scope>NUCLEOTIDE SEQUENCE [LARGE SCALE GENOMIC DNA]</scope>
    <source>
        <strain evidence="3 4">ATCC 23464</strain>
    </source>
</reference>
<dbReference type="PROSITE" id="PS50943">
    <property type="entry name" value="HTH_CROC1"/>
    <property type="match status" value="1"/>
</dbReference>